<sequence>MQVKITGKHAAFLVDGKTFAYYLSDYQGDGIIGVCCRTRSGEAPEFRGKVASQWFTPANPSLKGWTGLRLDRMALDWGEVSDLIRGSYFRSALLAV</sequence>
<gene>
    <name evidence="1" type="ORF">ACPOL_3954</name>
</gene>
<organism evidence="1 2">
    <name type="scientific">Acidisarcina polymorpha</name>
    <dbReference type="NCBI Taxonomy" id="2211140"/>
    <lineage>
        <taxon>Bacteria</taxon>
        <taxon>Pseudomonadati</taxon>
        <taxon>Acidobacteriota</taxon>
        <taxon>Terriglobia</taxon>
        <taxon>Terriglobales</taxon>
        <taxon>Acidobacteriaceae</taxon>
        <taxon>Acidisarcina</taxon>
    </lineage>
</organism>
<accession>A0A2Z5G236</accession>
<dbReference type="AlphaFoldDB" id="A0A2Z5G236"/>
<protein>
    <submittedName>
        <fullName evidence="1">Uncharacterized protein</fullName>
    </submittedName>
</protein>
<proteinExistence type="predicted"/>
<reference evidence="1 2" key="1">
    <citation type="journal article" date="2018" name="Front. Microbiol.">
        <title>Hydrolytic Capabilities as a Key to Environmental Success: Chitinolytic and Cellulolytic Acidobacteria From Acidic Sub-arctic Soils and Boreal Peatlands.</title>
        <authorList>
            <person name="Belova S.E."/>
            <person name="Ravin N.V."/>
            <person name="Pankratov T.A."/>
            <person name="Rakitin A.L."/>
            <person name="Ivanova A.A."/>
            <person name="Beletsky A.V."/>
            <person name="Mardanov A.V."/>
            <person name="Sinninghe Damste J.S."/>
            <person name="Dedysh S.N."/>
        </authorList>
    </citation>
    <scope>NUCLEOTIDE SEQUENCE [LARGE SCALE GENOMIC DNA]</scope>
    <source>
        <strain evidence="1 2">SBC82</strain>
    </source>
</reference>
<evidence type="ECO:0000313" key="2">
    <source>
        <dbReference type="Proteomes" id="UP000253606"/>
    </source>
</evidence>
<name>A0A2Z5G236_9BACT</name>
<dbReference type="InterPro" id="IPR038056">
    <property type="entry name" value="YjbR-like_sf"/>
</dbReference>
<dbReference type="Proteomes" id="UP000253606">
    <property type="component" value="Chromosome"/>
</dbReference>
<dbReference type="SUPFAM" id="SSF142906">
    <property type="entry name" value="YjbR-like"/>
    <property type="match status" value="1"/>
</dbReference>
<evidence type="ECO:0000313" key="1">
    <source>
        <dbReference type="EMBL" id="AXC13233.1"/>
    </source>
</evidence>
<dbReference type="EMBL" id="CP030840">
    <property type="protein sequence ID" value="AXC13233.1"/>
    <property type="molecule type" value="Genomic_DNA"/>
</dbReference>
<keyword evidence="2" id="KW-1185">Reference proteome</keyword>
<dbReference type="KEGG" id="abas:ACPOL_3954"/>